<dbReference type="RefSeq" id="WP_294180808.1">
    <property type="nucleotide sequence ID" value="NZ_JBGFFE010000013.1"/>
</dbReference>
<dbReference type="Proteomes" id="UP001565220">
    <property type="component" value="Unassembled WGS sequence"/>
</dbReference>
<keyword evidence="3" id="KW-1185">Reference proteome</keyword>
<keyword evidence="1" id="KW-0472">Membrane</keyword>
<evidence type="ECO:0000313" key="2">
    <source>
        <dbReference type="EMBL" id="MEY8763916.1"/>
    </source>
</evidence>
<organism evidence="2 3">
    <name type="scientific">Clostridium lapidicellarium</name>
    <dbReference type="NCBI Taxonomy" id="3240931"/>
    <lineage>
        <taxon>Bacteria</taxon>
        <taxon>Bacillati</taxon>
        <taxon>Bacillota</taxon>
        <taxon>Clostridia</taxon>
        <taxon>Eubacteriales</taxon>
        <taxon>Clostridiaceae</taxon>
        <taxon>Clostridium</taxon>
    </lineage>
</organism>
<sequence length="109" mass="12025">MESNGNTKNGNNKGKSIKFFDGFTRVMLIVMIILFVFIFGASKYMVNHKMEGGGTDDKVNTMASSKHKPFIELPGDAQVGAFSVANFFAGMIVGHHWEKLFGESSKDKN</sequence>
<protein>
    <submittedName>
        <fullName evidence="2">Uncharacterized protein</fullName>
    </submittedName>
</protein>
<evidence type="ECO:0000313" key="3">
    <source>
        <dbReference type="Proteomes" id="UP001565220"/>
    </source>
</evidence>
<evidence type="ECO:0000256" key="1">
    <source>
        <dbReference type="SAM" id="Phobius"/>
    </source>
</evidence>
<proteinExistence type="predicted"/>
<accession>A0ABV4DXE8</accession>
<dbReference type="EMBL" id="JBGFFE010000013">
    <property type="protein sequence ID" value="MEY8763916.1"/>
    <property type="molecule type" value="Genomic_DNA"/>
</dbReference>
<gene>
    <name evidence="2" type="ORF">AB8S09_09735</name>
</gene>
<feature type="transmembrane region" description="Helical" evidence="1">
    <location>
        <begin position="22"/>
        <end position="41"/>
    </location>
</feature>
<reference evidence="2 3" key="1">
    <citation type="submission" date="2024-08" db="EMBL/GenBank/DDBJ databases">
        <title>Clostridium lapicellarii sp. nov., and Clostridium renhuaiense sp. nov., two species isolated from the mud in a fermentation cellar used for producing sauce-flavour Chinese liquors.</title>
        <authorList>
            <person name="Yang F."/>
            <person name="Wang H."/>
            <person name="Chen L.Q."/>
            <person name="Zhou N."/>
            <person name="Lu J.J."/>
            <person name="Pu X.X."/>
            <person name="Wan B."/>
            <person name="Wang L."/>
            <person name="Liu S.J."/>
        </authorList>
    </citation>
    <scope>NUCLEOTIDE SEQUENCE [LARGE SCALE GENOMIC DNA]</scope>
    <source>
        <strain evidence="2 3">MT-113</strain>
    </source>
</reference>
<keyword evidence="1" id="KW-1133">Transmembrane helix</keyword>
<keyword evidence="1" id="KW-0812">Transmembrane</keyword>
<name>A0ABV4DXE8_9CLOT</name>
<comment type="caution">
    <text evidence="2">The sequence shown here is derived from an EMBL/GenBank/DDBJ whole genome shotgun (WGS) entry which is preliminary data.</text>
</comment>